<name>A0A5Q4Z031_9GAMM</name>
<proteinExistence type="predicted"/>
<accession>A0A5Q4Z031</accession>
<dbReference type="InterPro" id="IPR016181">
    <property type="entry name" value="Acyl_CoA_acyltransferase"/>
</dbReference>
<dbReference type="InterPro" id="IPR000182">
    <property type="entry name" value="GNAT_dom"/>
</dbReference>
<feature type="domain" description="N-acetyltransferase" evidence="1">
    <location>
        <begin position="1"/>
        <end position="178"/>
    </location>
</feature>
<dbReference type="CDD" id="cd04301">
    <property type="entry name" value="NAT_SF"/>
    <property type="match status" value="1"/>
</dbReference>
<evidence type="ECO:0000259" key="1">
    <source>
        <dbReference type="PROSITE" id="PS51186"/>
    </source>
</evidence>
<dbReference type="SUPFAM" id="SSF55729">
    <property type="entry name" value="Acyl-CoA N-acyltransferases (Nat)"/>
    <property type="match status" value="1"/>
</dbReference>
<dbReference type="GO" id="GO:0016747">
    <property type="term" value="F:acyltransferase activity, transferring groups other than amino-acyl groups"/>
    <property type="evidence" value="ECO:0007669"/>
    <property type="project" value="InterPro"/>
</dbReference>
<gene>
    <name evidence="2" type="ORF">AW0309160_03527</name>
</gene>
<dbReference type="Pfam" id="PF13508">
    <property type="entry name" value="Acetyltransf_7"/>
    <property type="match status" value="1"/>
</dbReference>
<reference evidence="2" key="1">
    <citation type="submission" date="2019-09" db="EMBL/GenBank/DDBJ databases">
        <authorList>
            <person name="Hjerde E."/>
        </authorList>
    </citation>
    <scope>NUCLEOTIDE SEQUENCE</scope>
    <source>
        <strain evidence="2">06/09/160</strain>
    </source>
</reference>
<dbReference type="AlphaFoldDB" id="A0A5Q4Z031"/>
<dbReference type="PROSITE" id="PS51186">
    <property type="entry name" value="GNAT"/>
    <property type="match status" value="1"/>
</dbReference>
<protein>
    <recommendedName>
        <fullName evidence="1">N-acetyltransferase domain-containing protein</fullName>
    </recommendedName>
</protein>
<organism evidence="2">
    <name type="scientific">Aliivibrio wodanis</name>
    <dbReference type="NCBI Taxonomy" id="80852"/>
    <lineage>
        <taxon>Bacteria</taxon>
        <taxon>Pseudomonadati</taxon>
        <taxon>Pseudomonadota</taxon>
        <taxon>Gammaproteobacteria</taxon>
        <taxon>Vibrionales</taxon>
        <taxon>Vibrionaceae</taxon>
        <taxon>Aliivibrio</taxon>
    </lineage>
</organism>
<sequence length="182" mass="20763">MNIVEAEISDLELFFNYLDKQLEKNGSDEFDLFQPIATKDCQVSDQLRNKFRIGFDVDLGNSAWRKLWLVKDQVGHICGHIDLRHSGNEYGYHRVLLGMGVDTNYRKKGIGLNLIDTVVNFCMINQSIDWLDLNVLSCNLPAKSLYLKSGFQIIGECPDCYRIDGKSISEIAMVMDVSRIYA</sequence>
<dbReference type="EMBL" id="LR721751">
    <property type="protein sequence ID" value="VVV06043.1"/>
    <property type="molecule type" value="Genomic_DNA"/>
</dbReference>
<evidence type="ECO:0000313" key="2">
    <source>
        <dbReference type="EMBL" id="VVV06043.1"/>
    </source>
</evidence>
<dbReference type="Gene3D" id="3.40.630.30">
    <property type="match status" value="1"/>
</dbReference>